<protein>
    <submittedName>
        <fullName evidence="2">Uncharacterized protein</fullName>
    </submittedName>
</protein>
<feature type="compositionally biased region" description="Basic residues" evidence="1">
    <location>
        <begin position="69"/>
        <end position="84"/>
    </location>
</feature>
<feature type="compositionally biased region" description="Low complexity" evidence="1">
    <location>
        <begin position="11"/>
        <end position="26"/>
    </location>
</feature>
<dbReference type="EMBL" id="GL876969">
    <property type="protein sequence ID" value="KLU86420.1"/>
    <property type="molecule type" value="Genomic_DNA"/>
</dbReference>
<feature type="non-terminal residue" evidence="2">
    <location>
        <position position="1"/>
    </location>
</feature>
<proteinExistence type="predicted"/>
<accession>A0A0H2TQG4</accession>
<dbReference type="AlphaFoldDB" id="A0A0H2TQG4"/>
<reference evidence="2" key="1">
    <citation type="submission" date="2010-05" db="EMBL/GenBank/DDBJ databases">
        <title>The Genome Sequence of Magnaporthe poae strain ATCC 64411.</title>
        <authorList>
            <consortium name="The Broad Institute Genome Sequencing Platform"/>
            <consortium name="Broad Institute Genome Sequencing Center for Infectious Disease"/>
            <person name="Ma L.-J."/>
            <person name="Dead R."/>
            <person name="Young S."/>
            <person name="Zeng Q."/>
            <person name="Koehrsen M."/>
            <person name="Alvarado L."/>
            <person name="Berlin A."/>
            <person name="Chapman S.B."/>
            <person name="Chen Z."/>
            <person name="Freedman E."/>
            <person name="Gellesch M."/>
            <person name="Goldberg J."/>
            <person name="Griggs A."/>
            <person name="Gujja S."/>
            <person name="Heilman E.R."/>
            <person name="Heiman D."/>
            <person name="Hepburn T."/>
            <person name="Howarth C."/>
            <person name="Jen D."/>
            <person name="Larson L."/>
            <person name="Mehta T."/>
            <person name="Neiman D."/>
            <person name="Pearson M."/>
            <person name="Roberts A."/>
            <person name="Saif S."/>
            <person name="Shea T."/>
            <person name="Shenoy N."/>
            <person name="Sisk P."/>
            <person name="Stolte C."/>
            <person name="Sykes S."/>
            <person name="Walk T."/>
            <person name="White J."/>
            <person name="Yandava C."/>
            <person name="Haas B."/>
            <person name="Nusbaum C."/>
            <person name="Birren B."/>
        </authorList>
    </citation>
    <scope>NUCLEOTIDE SEQUENCE</scope>
    <source>
        <strain evidence="2">ATCC 64411</strain>
    </source>
</reference>
<reference evidence="2" key="2">
    <citation type="submission" date="2011-03" db="EMBL/GenBank/DDBJ databases">
        <title>Annotation of Magnaporthe poae ATCC 64411.</title>
        <authorList>
            <person name="Ma L.-J."/>
            <person name="Dead R."/>
            <person name="Young S.K."/>
            <person name="Zeng Q."/>
            <person name="Gargeya S."/>
            <person name="Fitzgerald M."/>
            <person name="Haas B."/>
            <person name="Abouelleil A."/>
            <person name="Alvarado L."/>
            <person name="Arachchi H.M."/>
            <person name="Berlin A."/>
            <person name="Brown A."/>
            <person name="Chapman S.B."/>
            <person name="Chen Z."/>
            <person name="Dunbar C."/>
            <person name="Freedman E."/>
            <person name="Gearin G."/>
            <person name="Gellesch M."/>
            <person name="Goldberg J."/>
            <person name="Griggs A."/>
            <person name="Gujja S."/>
            <person name="Heiman D."/>
            <person name="Howarth C."/>
            <person name="Larson L."/>
            <person name="Lui A."/>
            <person name="MacDonald P.J.P."/>
            <person name="Mehta T."/>
            <person name="Montmayeur A."/>
            <person name="Murphy C."/>
            <person name="Neiman D."/>
            <person name="Pearson M."/>
            <person name="Priest M."/>
            <person name="Roberts A."/>
            <person name="Saif S."/>
            <person name="Shea T."/>
            <person name="Shenoy N."/>
            <person name="Sisk P."/>
            <person name="Stolte C."/>
            <person name="Sykes S."/>
            <person name="Yandava C."/>
            <person name="Wortman J."/>
            <person name="Nusbaum C."/>
            <person name="Birren B."/>
        </authorList>
    </citation>
    <scope>NUCLEOTIDE SEQUENCE</scope>
    <source>
        <strain evidence="2">ATCC 64411</strain>
    </source>
</reference>
<organism evidence="2">
    <name type="scientific">Magnaporthiopsis poae (strain ATCC 64411 / 73-15)</name>
    <name type="common">Kentucky bluegrass fungus</name>
    <name type="synonym">Magnaporthe poae</name>
    <dbReference type="NCBI Taxonomy" id="644358"/>
    <lineage>
        <taxon>Eukaryota</taxon>
        <taxon>Fungi</taxon>
        <taxon>Dikarya</taxon>
        <taxon>Ascomycota</taxon>
        <taxon>Pezizomycotina</taxon>
        <taxon>Sordariomycetes</taxon>
        <taxon>Sordariomycetidae</taxon>
        <taxon>Magnaporthales</taxon>
        <taxon>Magnaporthaceae</taxon>
        <taxon>Magnaporthiopsis</taxon>
    </lineage>
</organism>
<feature type="compositionally biased region" description="Low complexity" evidence="1">
    <location>
        <begin position="33"/>
        <end position="46"/>
    </location>
</feature>
<sequence length="106" mass="10944">TVRSAEDSENGGASISVGSSTGSSDSVVKRDSPVVSAASSARASPALDQDASSSTGSTVRRVGGELKSPRKRGRRAERVASRRRSTLNAWELNTLITGEVAVSSPR</sequence>
<evidence type="ECO:0000313" key="2">
    <source>
        <dbReference type="EMBL" id="KLU86420.1"/>
    </source>
</evidence>
<feature type="region of interest" description="Disordered" evidence="1">
    <location>
        <begin position="1"/>
        <end position="84"/>
    </location>
</feature>
<evidence type="ECO:0000256" key="1">
    <source>
        <dbReference type="SAM" id="MobiDB-lite"/>
    </source>
</evidence>
<name>A0A0H2TQG4_MAGP6</name>
<dbReference type="VEuPathDB" id="FungiDB:MAPG_05434"/>
<gene>
    <name evidence="2" type="ORF">MAPG_05434</name>
</gene>